<evidence type="ECO:0000256" key="1">
    <source>
        <dbReference type="ARBA" id="ARBA00009080"/>
    </source>
</evidence>
<dbReference type="GO" id="GO:0016616">
    <property type="term" value="F:oxidoreductase activity, acting on the CH-OH group of donors, NAD or NADP as acceptor"/>
    <property type="evidence" value="ECO:0007669"/>
    <property type="project" value="TreeGrafter"/>
</dbReference>
<evidence type="ECO:0000256" key="4">
    <source>
        <dbReference type="PIRSR" id="PIRSR000103-1"/>
    </source>
</evidence>
<evidence type="ECO:0000256" key="2">
    <source>
        <dbReference type="ARBA" id="ARBA00023002"/>
    </source>
</evidence>
<dbReference type="Pfam" id="PF03446">
    <property type="entry name" value="NAD_binding_2"/>
    <property type="match status" value="1"/>
</dbReference>
<dbReference type="PIRSF" id="PIRSF000103">
    <property type="entry name" value="HIBADH"/>
    <property type="match status" value="1"/>
</dbReference>
<dbReference type="Gene3D" id="3.40.50.720">
    <property type="entry name" value="NAD(P)-binding Rossmann-like Domain"/>
    <property type="match status" value="1"/>
</dbReference>
<keyword evidence="2" id="KW-0560">Oxidoreductase</keyword>
<dbReference type="InterPro" id="IPR006115">
    <property type="entry name" value="6PGDH_NADP-bd"/>
</dbReference>
<dbReference type="InterPro" id="IPR015815">
    <property type="entry name" value="HIBADH-related"/>
</dbReference>
<feature type="domain" description="6-phosphogluconate dehydrogenase NADP-binding" evidence="5">
    <location>
        <begin position="1"/>
        <end position="146"/>
    </location>
</feature>
<dbReference type="InterPro" id="IPR036291">
    <property type="entry name" value="NAD(P)-bd_dom_sf"/>
</dbReference>
<dbReference type="Gene3D" id="1.10.1040.10">
    <property type="entry name" value="N-(1-d-carboxylethyl)-l-norvaline Dehydrogenase, domain 2"/>
    <property type="match status" value="1"/>
</dbReference>
<evidence type="ECO:0000313" key="8">
    <source>
        <dbReference type="Proteomes" id="UP000318578"/>
    </source>
</evidence>
<accession>A0A557ZWS5</accession>
<dbReference type="Proteomes" id="UP000318578">
    <property type="component" value="Unassembled WGS sequence"/>
</dbReference>
<dbReference type="InterPro" id="IPR029154">
    <property type="entry name" value="HIBADH-like_NADP-bd"/>
</dbReference>
<dbReference type="Pfam" id="PF14833">
    <property type="entry name" value="NAD_binding_11"/>
    <property type="match status" value="1"/>
</dbReference>
<dbReference type="GO" id="GO:0050661">
    <property type="term" value="F:NADP binding"/>
    <property type="evidence" value="ECO:0007669"/>
    <property type="project" value="InterPro"/>
</dbReference>
<evidence type="ECO:0000313" key="7">
    <source>
        <dbReference type="EMBL" id="TVT16467.1"/>
    </source>
</evidence>
<protein>
    <submittedName>
        <fullName evidence="7">NAD(P)-dependent oxidoreductase</fullName>
    </submittedName>
</protein>
<feature type="active site" evidence="4">
    <location>
        <position position="155"/>
    </location>
</feature>
<sequence length="277" mass="28893">MGTPMVRRLVEAGYTVRGFDTDPATRERIATPVAEPAAVAEGADAILLMLPNSDVVEQVLYKDGLLEAARPGTVLVDMGSSRPHSTRTVAEWSAGRGVPMVDAPVSGGVVGAEAGTLTVMAGGAAEDVARVRPPLECLGSKVSHVGGVGAGHALKALNNLMSATHLLVSSEALLAGQEFGLDPAVMLEVVNGSSGRSGSTETKWPKFVLPGTFDSGFGLRLMLKDMRIAVELARETGWPSALGESAVQLWAKAAQVLPADADHTEIVRWLRNEHGKG</sequence>
<evidence type="ECO:0000256" key="3">
    <source>
        <dbReference type="ARBA" id="ARBA00023027"/>
    </source>
</evidence>
<keyword evidence="3" id="KW-0520">NAD</keyword>
<reference evidence="7 8" key="1">
    <citation type="submission" date="2019-07" db="EMBL/GenBank/DDBJ databases">
        <title>New species of Amycolatopsis and Streptomyces.</title>
        <authorList>
            <person name="Duangmal K."/>
            <person name="Teo W.F.A."/>
            <person name="Lipun K."/>
        </authorList>
    </citation>
    <scope>NUCLEOTIDE SEQUENCE [LARGE SCALE GENOMIC DNA]</scope>
    <source>
        <strain evidence="7 8">JCM 30562</strain>
    </source>
</reference>
<proteinExistence type="inferred from homology"/>
<dbReference type="SUPFAM" id="SSF51735">
    <property type="entry name" value="NAD(P)-binding Rossmann-fold domains"/>
    <property type="match status" value="1"/>
</dbReference>
<evidence type="ECO:0000259" key="5">
    <source>
        <dbReference type="Pfam" id="PF03446"/>
    </source>
</evidence>
<comment type="caution">
    <text evidence="7">The sequence shown here is derived from an EMBL/GenBank/DDBJ whole genome shotgun (WGS) entry which is preliminary data.</text>
</comment>
<gene>
    <name evidence="7" type="ORF">FNH06_34635</name>
</gene>
<dbReference type="PANTHER" id="PTHR22981:SF7">
    <property type="entry name" value="3-HYDROXYISOBUTYRATE DEHYDROGENASE, MITOCHONDRIAL"/>
    <property type="match status" value="1"/>
</dbReference>
<dbReference type="EMBL" id="VJZA01000102">
    <property type="protein sequence ID" value="TVT16467.1"/>
    <property type="molecule type" value="Genomic_DNA"/>
</dbReference>
<dbReference type="SUPFAM" id="SSF48179">
    <property type="entry name" value="6-phosphogluconate dehydrogenase C-terminal domain-like"/>
    <property type="match status" value="1"/>
</dbReference>
<organism evidence="7 8">
    <name type="scientific">Amycolatopsis acidiphila</name>
    <dbReference type="NCBI Taxonomy" id="715473"/>
    <lineage>
        <taxon>Bacteria</taxon>
        <taxon>Bacillati</taxon>
        <taxon>Actinomycetota</taxon>
        <taxon>Actinomycetes</taxon>
        <taxon>Pseudonocardiales</taxon>
        <taxon>Pseudonocardiaceae</taxon>
        <taxon>Amycolatopsis</taxon>
    </lineage>
</organism>
<feature type="domain" description="3-hydroxyisobutyrate dehydrogenase-like NAD-binding" evidence="6">
    <location>
        <begin position="149"/>
        <end position="270"/>
    </location>
</feature>
<keyword evidence="8" id="KW-1185">Reference proteome</keyword>
<evidence type="ECO:0000259" key="6">
    <source>
        <dbReference type="Pfam" id="PF14833"/>
    </source>
</evidence>
<dbReference type="AlphaFoldDB" id="A0A557ZWS5"/>
<dbReference type="OrthoDB" id="3185659at2"/>
<dbReference type="InterPro" id="IPR008927">
    <property type="entry name" value="6-PGluconate_DH-like_C_sf"/>
</dbReference>
<name>A0A557ZWS5_9PSEU</name>
<comment type="similarity">
    <text evidence="1">Belongs to the HIBADH-related family.</text>
</comment>
<dbReference type="InterPro" id="IPR013328">
    <property type="entry name" value="6PGD_dom2"/>
</dbReference>
<dbReference type="GO" id="GO:0051287">
    <property type="term" value="F:NAD binding"/>
    <property type="evidence" value="ECO:0007669"/>
    <property type="project" value="InterPro"/>
</dbReference>
<dbReference type="PANTHER" id="PTHR22981">
    <property type="entry name" value="3-HYDROXYISOBUTYRATE DEHYDROGENASE-RELATED"/>
    <property type="match status" value="1"/>
</dbReference>